<dbReference type="RefSeq" id="XP_008717452.1">
    <property type="nucleotide sequence ID" value="XM_008719230.1"/>
</dbReference>
<dbReference type="InterPro" id="IPR036514">
    <property type="entry name" value="SGNH_hydro_sf"/>
</dbReference>
<dbReference type="Gene3D" id="3.40.50.1110">
    <property type="entry name" value="SGNH hydrolase"/>
    <property type="match status" value="1"/>
</dbReference>
<keyword evidence="2" id="KW-1185">Reference proteome</keyword>
<dbReference type="VEuPathDB" id="FungiDB:HMPREF1541_04886"/>
<proteinExistence type="predicted"/>
<sequence>MMVLASHQRLLGILVLVLLSILLLSLFLVLNITSLYNEGLIHGHSARHILAQRMLGREHTFICASDEGFLYAGRWLVSADQSRRDTSVPGATVDFTFTNSTSLLLSLRNGRLTKDSAHEIQRSEHVQHTTIASRRPDLLLAPNISLLVVLEGQHALYFSHTGRGTLRIASDLNKTATYAARITILGSGAGMTASTLELEGIWLSKGGYLLPAEPSQQRPVIEFISALSYASPKDTISSFPTLLALELNTSYSIVPVADACLTDICSLGTPSVQDVYFRTGQPGLSRYRLPHRHTEPAALLMDIGAIDFHHFLQANSAEDGIDQFVDGFVKSYVKVVRTIRSATHEYQSVFAEHTQNGVDLDASYAYNSAPILLPIFLLTPFTPTGRLQRLLGRAISDVVRTLRDQGDLATTWIDTDGWLAEADFTRDSTADQGTRRLAESGHLKVASHISAHICPSVKGKCPFQKHDTYQGQLYVPDEAGLGKMLEERKVMLIKQAIGLS</sequence>
<dbReference type="Proteomes" id="UP000030752">
    <property type="component" value="Unassembled WGS sequence"/>
</dbReference>
<dbReference type="eggNOG" id="ENOG502T51Q">
    <property type="taxonomic scope" value="Eukaryota"/>
</dbReference>
<dbReference type="EMBL" id="KB822720">
    <property type="protein sequence ID" value="ETN40609.1"/>
    <property type="molecule type" value="Genomic_DNA"/>
</dbReference>
<reference evidence="1 2" key="1">
    <citation type="submission" date="2013-03" db="EMBL/GenBank/DDBJ databases">
        <title>The Genome Sequence of Phialophora europaea CBS 101466.</title>
        <authorList>
            <consortium name="The Broad Institute Genomics Platform"/>
            <person name="Cuomo C."/>
            <person name="de Hoog S."/>
            <person name="Gorbushina A."/>
            <person name="Walker B."/>
            <person name="Young S.K."/>
            <person name="Zeng Q."/>
            <person name="Gargeya S."/>
            <person name="Fitzgerald M."/>
            <person name="Haas B."/>
            <person name="Abouelleil A."/>
            <person name="Allen A.W."/>
            <person name="Alvarado L."/>
            <person name="Arachchi H.M."/>
            <person name="Berlin A.M."/>
            <person name="Chapman S.B."/>
            <person name="Gainer-Dewar J."/>
            <person name="Goldberg J."/>
            <person name="Griggs A."/>
            <person name="Gujja S."/>
            <person name="Hansen M."/>
            <person name="Howarth C."/>
            <person name="Imamovic A."/>
            <person name="Ireland A."/>
            <person name="Larimer J."/>
            <person name="McCowan C."/>
            <person name="Murphy C."/>
            <person name="Pearson M."/>
            <person name="Poon T.W."/>
            <person name="Priest M."/>
            <person name="Roberts A."/>
            <person name="Saif S."/>
            <person name="Shea T."/>
            <person name="Sisk P."/>
            <person name="Sykes S."/>
            <person name="Wortman J."/>
            <person name="Nusbaum C."/>
            <person name="Birren B."/>
        </authorList>
    </citation>
    <scope>NUCLEOTIDE SEQUENCE [LARGE SCALE GENOMIC DNA]</scope>
    <source>
        <strain evidence="1 2">CBS 101466</strain>
    </source>
</reference>
<name>W2RY53_CYPE1</name>
<dbReference type="HOGENOM" id="CLU_032922_0_0_1"/>
<organism evidence="1 2">
    <name type="scientific">Cyphellophora europaea (strain CBS 101466)</name>
    <name type="common">Phialophora europaea</name>
    <dbReference type="NCBI Taxonomy" id="1220924"/>
    <lineage>
        <taxon>Eukaryota</taxon>
        <taxon>Fungi</taxon>
        <taxon>Dikarya</taxon>
        <taxon>Ascomycota</taxon>
        <taxon>Pezizomycotina</taxon>
        <taxon>Eurotiomycetes</taxon>
        <taxon>Chaetothyriomycetidae</taxon>
        <taxon>Chaetothyriales</taxon>
        <taxon>Cyphellophoraceae</taxon>
        <taxon>Cyphellophora</taxon>
    </lineage>
</organism>
<dbReference type="GeneID" id="19972225"/>
<evidence type="ECO:0000313" key="1">
    <source>
        <dbReference type="EMBL" id="ETN40609.1"/>
    </source>
</evidence>
<accession>W2RY53</accession>
<dbReference type="AlphaFoldDB" id="W2RY53"/>
<dbReference type="OrthoDB" id="10267969at2759"/>
<gene>
    <name evidence="1" type="ORF">HMPREF1541_04886</name>
</gene>
<evidence type="ECO:0000313" key="2">
    <source>
        <dbReference type="Proteomes" id="UP000030752"/>
    </source>
</evidence>
<protein>
    <submittedName>
        <fullName evidence="1">Uncharacterized protein</fullName>
    </submittedName>
</protein>
<dbReference type="InParanoid" id="W2RY53"/>